<proteinExistence type="predicted"/>
<comment type="caution">
    <text evidence="1">The sequence shown here is derived from an EMBL/GenBank/DDBJ whole genome shotgun (WGS) entry which is preliminary data.</text>
</comment>
<protein>
    <submittedName>
        <fullName evidence="1">Uncharacterized protein</fullName>
    </submittedName>
</protein>
<accession>A0A699IWR4</accession>
<sequence>MLYDVIENDNSFKPVAQTITNDVGTSTTLILGPVTTEEKAQKKNDVKARNTMSIDDLYNNFKIIKQEVKETACSNSSSQNMAFVSSPNPSSTNEVPNAYGVSTSSTQSSTTNTKVSTANLNDATVINGFEVATSTIKHEGKEVFKKTRRKITINGSDTTCFDKSKVENYNYHKMTHFSRECIHKRNQDSRSWNQDSSRRTVNIEETPPKAMVAIDGASKSLDKLIGSQITNKSRKGVGFKSYNDVPPPPIGLFSTLKIDLSYSDLEEFQQPEFKSYRPKSCKIEFKNASEIIPNELKESTKVKESVDVPLGKKLVSDDKLEKKTVIPTDTKIELVKAKQQEKPIRKPVKYAEMYRSQGPRGN</sequence>
<name>A0A699IWR4_TANCI</name>
<evidence type="ECO:0000313" key="1">
    <source>
        <dbReference type="EMBL" id="GEZ92512.1"/>
    </source>
</evidence>
<dbReference type="EMBL" id="BKCJ010342874">
    <property type="protein sequence ID" value="GEZ92512.1"/>
    <property type="molecule type" value="Genomic_DNA"/>
</dbReference>
<organism evidence="1">
    <name type="scientific">Tanacetum cinerariifolium</name>
    <name type="common">Dalmatian daisy</name>
    <name type="synonym">Chrysanthemum cinerariifolium</name>
    <dbReference type="NCBI Taxonomy" id="118510"/>
    <lineage>
        <taxon>Eukaryota</taxon>
        <taxon>Viridiplantae</taxon>
        <taxon>Streptophyta</taxon>
        <taxon>Embryophyta</taxon>
        <taxon>Tracheophyta</taxon>
        <taxon>Spermatophyta</taxon>
        <taxon>Magnoliopsida</taxon>
        <taxon>eudicotyledons</taxon>
        <taxon>Gunneridae</taxon>
        <taxon>Pentapetalae</taxon>
        <taxon>asterids</taxon>
        <taxon>campanulids</taxon>
        <taxon>Asterales</taxon>
        <taxon>Asteraceae</taxon>
        <taxon>Asteroideae</taxon>
        <taxon>Anthemideae</taxon>
        <taxon>Anthemidinae</taxon>
        <taxon>Tanacetum</taxon>
    </lineage>
</organism>
<reference evidence="1" key="1">
    <citation type="journal article" date="2019" name="Sci. Rep.">
        <title>Draft genome of Tanacetum cinerariifolium, the natural source of mosquito coil.</title>
        <authorList>
            <person name="Yamashiro T."/>
            <person name="Shiraishi A."/>
            <person name="Satake H."/>
            <person name="Nakayama K."/>
        </authorList>
    </citation>
    <scope>NUCLEOTIDE SEQUENCE</scope>
</reference>
<gene>
    <name evidence="1" type="ORF">Tci_564485</name>
</gene>
<dbReference type="AlphaFoldDB" id="A0A699IWR4"/>